<keyword evidence="7" id="KW-0449">Lipoprotein</keyword>
<keyword evidence="12" id="KW-1185">Reference proteome</keyword>
<evidence type="ECO:0000259" key="10">
    <source>
        <dbReference type="Pfam" id="PF25198"/>
    </source>
</evidence>
<keyword evidence="4 8" id="KW-0732">Signal</keyword>
<dbReference type="EMBL" id="JAGRPV010000001">
    <property type="protein sequence ID" value="MDI4647463.1"/>
    <property type="molecule type" value="Genomic_DNA"/>
</dbReference>
<comment type="subcellular location">
    <subcellularLocation>
        <location evidence="1">Membrane</location>
        <topology evidence="1">Lipid-anchor</topology>
    </subcellularLocation>
</comment>
<proteinExistence type="inferred from homology"/>
<dbReference type="InterPro" id="IPR008844">
    <property type="entry name" value="Spore_GerAC-like"/>
</dbReference>
<evidence type="ECO:0000256" key="2">
    <source>
        <dbReference type="ARBA" id="ARBA00007886"/>
    </source>
</evidence>
<protein>
    <submittedName>
        <fullName evidence="11">Ger(X)C family spore germination protein</fullName>
    </submittedName>
</protein>
<comment type="similarity">
    <text evidence="2">Belongs to the GerABKC lipoprotein family.</text>
</comment>
<reference evidence="11" key="1">
    <citation type="submission" date="2023-04" db="EMBL/GenBank/DDBJ databases">
        <title>Comparative genomic analysis of Cohnella hashimotonis sp. nov., isolated from the International Space Station.</title>
        <authorList>
            <person name="Venkateswaran K."/>
            <person name="Simpson A."/>
        </authorList>
    </citation>
    <scope>NUCLEOTIDE SEQUENCE</scope>
    <source>
        <strain evidence="11">F6_2S_P_1</strain>
    </source>
</reference>
<dbReference type="Pfam" id="PF25198">
    <property type="entry name" value="Spore_GerAC_N"/>
    <property type="match status" value="1"/>
</dbReference>
<feature type="chain" id="PRO_5045214420" evidence="8">
    <location>
        <begin position="25"/>
        <end position="368"/>
    </location>
</feature>
<evidence type="ECO:0000256" key="6">
    <source>
        <dbReference type="ARBA" id="ARBA00023139"/>
    </source>
</evidence>
<dbReference type="Pfam" id="PF05504">
    <property type="entry name" value="Spore_GerAC"/>
    <property type="match status" value="1"/>
</dbReference>
<dbReference type="InterPro" id="IPR038501">
    <property type="entry name" value="Spore_GerAC_C_sf"/>
</dbReference>
<dbReference type="NCBIfam" id="TIGR02887">
    <property type="entry name" value="spore_ger_x_C"/>
    <property type="match status" value="1"/>
</dbReference>
<evidence type="ECO:0000256" key="1">
    <source>
        <dbReference type="ARBA" id="ARBA00004635"/>
    </source>
</evidence>
<sequence length="368" mass="41254">MRGARKTVRRFGFAALLTVTLALNGCGSSQIVDRISLVQTAGYDRQDGKIVTSMLIGEYTDQDKTKVKLLETTSYNSFDMVPLLNRQTNKPIEYGQMKLMLFGKAYAEHGIAHVLKMLSRDVKVQNRCLLAVADTTARETMAATTDSDDTLFLTSMIEQNSRTAELPGRNLQEVMYSYYGEGRDFYLPYITMDSRRRPQAGGIALFKEDRVVAVAKGAEMLYLKLLSEKTRAGMLLVTLGEKGGSHQFLLLRILNSRPSWRLRTDGPAPSFKIALHMTVGIKSISESVKIEDVSQAAEMERTIERFIESGLSDFIAKCQQLRIDPAGFGDYARTHRRHWDGEAFYAAYPKMKTEVRVSAKLVQSGTID</sequence>
<dbReference type="PANTHER" id="PTHR35789:SF1">
    <property type="entry name" value="SPORE GERMINATION PROTEIN B3"/>
    <property type="match status" value="1"/>
</dbReference>
<evidence type="ECO:0000256" key="4">
    <source>
        <dbReference type="ARBA" id="ARBA00022729"/>
    </source>
</evidence>
<dbReference type="Proteomes" id="UP001161691">
    <property type="component" value="Unassembled WGS sequence"/>
</dbReference>
<dbReference type="Gene3D" id="3.30.300.210">
    <property type="entry name" value="Nutrient germinant receptor protein C, domain 3"/>
    <property type="match status" value="1"/>
</dbReference>
<feature type="domain" description="Spore germination protein N-terminal" evidence="10">
    <location>
        <begin position="29"/>
        <end position="191"/>
    </location>
</feature>
<keyword evidence="6" id="KW-0564">Palmitate</keyword>
<evidence type="ECO:0000256" key="3">
    <source>
        <dbReference type="ARBA" id="ARBA00022544"/>
    </source>
</evidence>
<gene>
    <name evidence="11" type="ORF">KB449_21005</name>
</gene>
<dbReference type="PANTHER" id="PTHR35789">
    <property type="entry name" value="SPORE GERMINATION PROTEIN B3"/>
    <property type="match status" value="1"/>
</dbReference>
<evidence type="ECO:0000313" key="11">
    <source>
        <dbReference type="EMBL" id="MDI4647463.1"/>
    </source>
</evidence>
<evidence type="ECO:0000256" key="7">
    <source>
        <dbReference type="ARBA" id="ARBA00023288"/>
    </source>
</evidence>
<evidence type="ECO:0000256" key="5">
    <source>
        <dbReference type="ARBA" id="ARBA00023136"/>
    </source>
</evidence>
<accession>A0ABT6TKS7</accession>
<evidence type="ECO:0000313" key="12">
    <source>
        <dbReference type="Proteomes" id="UP001161691"/>
    </source>
</evidence>
<dbReference type="InterPro" id="IPR046953">
    <property type="entry name" value="Spore_GerAC-like_C"/>
</dbReference>
<dbReference type="InterPro" id="IPR057336">
    <property type="entry name" value="GerAC_N"/>
</dbReference>
<keyword evidence="3" id="KW-0309">Germination</keyword>
<name>A0ABT6TKS7_9BACL</name>
<evidence type="ECO:0000256" key="8">
    <source>
        <dbReference type="SAM" id="SignalP"/>
    </source>
</evidence>
<comment type="caution">
    <text evidence="11">The sequence shown here is derived from an EMBL/GenBank/DDBJ whole genome shotgun (WGS) entry which is preliminary data.</text>
</comment>
<feature type="domain" description="Spore germination GerAC-like C-terminal" evidence="9">
    <location>
        <begin position="202"/>
        <end position="365"/>
    </location>
</feature>
<dbReference type="RefSeq" id="WP_282910227.1">
    <property type="nucleotide sequence ID" value="NZ_JAGRPV010000001.1"/>
</dbReference>
<feature type="signal peptide" evidence="8">
    <location>
        <begin position="1"/>
        <end position="24"/>
    </location>
</feature>
<organism evidence="11 12">
    <name type="scientific">Cohnella hashimotonis</name>
    <dbReference type="NCBI Taxonomy" id="2826895"/>
    <lineage>
        <taxon>Bacteria</taxon>
        <taxon>Bacillati</taxon>
        <taxon>Bacillota</taxon>
        <taxon>Bacilli</taxon>
        <taxon>Bacillales</taxon>
        <taxon>Paenibacillaceae</taxon>
        <taxon>Cohnella</taxon>
    </lineage>
</organism>
<evidence type="ECO:0000259" key="9">
    <source>
        <dbReference type="Pfam" id="PF05504"/>
    </source>
</evidence>
<keyword evidence="5" id="KW-0472">Membrane</keyword>